<dbReference type="InterPro" id="IPR000298">
    <property type="entry name" value="Cyt_c_oxidase-like_su3"/>
</dbReference>
<feature type="transmembrane region" description="Helical" evidence="8">
    <location>
        <begin position="191"/>
        <end position="210"/>
    </location>
</feature>
<dbReference type="InterPro" id="IPR035973">
    <property type="entry name" value="Cyt_c_oxidase_su3-like_sf"/>
</dbReference>
<dbReference type="SUPFAM" id="SSF81452">
    <property type="entry name" value="Cytochrome c oxidase subunit III-like"/>
    <property type="match status" value="1"/>
</dbReference>
<dbReference type="InterPro" id="IPR024791">
    <property type="entry name" value="Cyt_c/ubiquinol_Oxase_su3"/>
</dbReference>
<sequence>MRSFNVNLRETRLADLTNDALDAARPLPVGTAGRHSGGWWGMWMLIATEAALFAYLIFSYLYLFSQGGGKWPPDGMPKMGPALFNTAVLLTSSLFVVLCEHAVKRGRRRLAVIWVGIAIVLGMLFTGVQLKEWHDHPYGPASHLYGSLYFTITGFHMLHVVAGLIVLGLLLAWTALGYFDDRRHTVLTVGGMYWHFVDIVWLFIFTTLYISPYVL</sequence>
<feature type="transmembrane region" description="Helical" evidence="8">
    <location>
        <begin position="83"/>
        <end position="103"/>
    </location>
</feature>
<accession>A0A158GU35</accession>
<evidence type="ECO:0000256" key="3">
    <source>
        <dbReference type="ARBA" id="ARBA00022475"/>
    </source>
</evidence>
<dbReference type="Pfam" id="PF00510">
    <property type="entry name" value="COX3"/>
    <property type="match status" value="1"/>
</dbReference>
<feature type="transmembrane region" description="Helical" evidence="8">
    <location>
        <begin position="110"/>
        <end position="128"/>
    </location>
</feature>
<keyword evidence="4 7" id="KW-0812">Transmembrane</keyword>
<dbReference type="InterPro" id="IPR013833">
    <property type="entry name" value="Cyt_c_oxidase_su3_a-hlx"/>
</dbReference>
<comment type="subcellular location">
    <subcellularLocation>
        <location evidence="1 7">Cell membrane</location>
        <topology evidence="1 7">Multi-pass membrane protein</topology>
    </subcellularLocation>
</comment>
<organism evidence="10 11">
    <name type="scientific">Caballeronia sordidicola</name>
    <name type="common">Burkholderia sordidicola</name>
    <dbReference type="NCBI Taxonomy" id="196367"/>
    <lineage>
        <taxon>Bacteria</taxon>
        <taxon>Pseudomonadati</taxon>
        <taxon>Pseudomonadota</taxon>
        <taxon>Betaproteobacteria</taxon>
        <taxon>Burkholderiales</taxon>
        <taxon>Burkholderiaceae</taxon>
        <taxon>Caballeronia</taxon>
    </lineage>
</organism>
<reference evidence="10 11" key="1">
    <citation type="submission" date="2016-01" db="EMBL/GenBank/DDBJ databases">
        <authorList>
            <person name="Oliw E.H."/>
        </authorList>
    </citation>
    <scope>NUCLEOTIDE SEQUENCE [LARGE SCALE GENOMIC DNA]</scope>
    <source>
        <strain evidence="10">LMG 22029</strain>
    </source>
</reference>
<dbReference type="AlphaFoldDB" id="A0A158GU35"/>
<evidence type="ECO:0000259" key="9">
    <source>
        <dbReference type="PROSITE" id="PS50253"/>
    </source>
</evidence>
<dbReference type="EMBL" id="FCOC02000010">
    <property type="protein sequence ID" value="SAL35311.1"/>
    <property type="molecule type" value="Genomic_DNA"/>
</dbReference>
<evidence type="ECO:0000256" key="7">
    <source>
        <dbReference type="RuleBase" id="RU003376"/>
    </source>
</evidence>
<comment type="similarity">
    <text evidence="2 7">Belongs to the cytochrome c oxidase subunit 3 family.</text>
</comment>
<feature type="transmembrane region" description="Helical" evidence="8">
    <location>
        <begin position="148"/>
        <end position="179"/>
    </location>
</feature>
<gene>
    <name evidence="10" type="ORF">AWB64_03490</name>
</gene>
<dbReference type="GO" id="GO:0004129">
    <property type="term" value="F:cytochrome-c oxidase activity"/>
    <property type="evidence" value="ECO:0007669"/>
    <property type="project" value="InterPro"/>
</dbReference>
<evidence type="ECO:0000256" key="4">
    <source>
        <dbReference type="ARBA" id="ARBA00022692"/>
    </source>
</evidence>
<feature type="domain" description="Heme-copper oxidase subunit III family profile" evidence="9">
    <location>
        <begin position="37"/>
        <end position="213"/>
    </location>
</feature>
<dbReference type="Proteomes" id="UP000054893">
    <property type="component" value="Unassembled WGS sequence"/>
</dbReference>
<evidence type="ECO:0000256" key="1">
    <source>
        <dbReference type="ARBA" id="ARBA00004651"/>
    </source>
</evidence>
<dbReference type="PANTHER" id="PTHR11403:SF2">
    <property type="entry name" value="CYTOCHROME BO(3) UBIQUINOL OXIDASE SUBUNIT 3"/>
    <property type="match status" value="1"/>
</dbReference>
<evidence type="ECO:0000313" key="10">
    <source>
        <dbReference type="EMBL" id="SAL35311.1"/>
    </source>
</evidence>
<keyword evidence="5 8" id="KW-1133">Transmembrane helix</keyword>
<name>A0A158GU35_CABSO</name>
<evidence type="ECO:0000256" key="5">
    <source>
        <dbReference type="ARBA" id="ARBA00022989"/>
    </source>
</evidence>
<dbReference type="GO" id="GO:0019646">
    <property type="term" value="P:aerobic electron transport chain"/>
    <property type="evidence" value="ECO:0007669"/>
    <property type="project" value="InterPro"/>
</dbReference>
<keyword evidence="3" id="KW-1003">Cell membrane</keyword>
<evidence type="ECO:0000256" key="8">
    <source>
        <dbReference type="SAM" id="Phobius"/>
    </source>
</evidence>
<feature type="transmembrane region" description="Helical" evidence="8">
    <location>
        <begin position="43"/>
        <end position="63"/>
    </location>
</feature>
<dbReference type="GO" id="GO:0005886">
    <property type="term" value="C:plasma membrane"/>
    <property type="evidence" value="ECO:0007669"/>
    <property type="project" value="UniProtKB-SubCell"/>
</dbReference>
<dbReference type="PROSITE" id="PS50253">
    <property type="entry name" value="COX3"/>
    <property type="match status" value="1"/>
</dbReference>
<dbReference type="PANTHER" id="PTHR11403">
    <property type="entry name" value="CYTOCHROME C OXIDASE SUBUNIT III"/>
    <property type="match status" value="1"/>
</dbReference>
<evidence type="ECO:0000256" key="6">
    <source>
        <dbReference type="ARBA" id="ARBA00023136"/>
    </source>
</evidence>
<proteinExistence type="inferred from homology"/>
<evidence type="ECO:0000313" key="11">
    <source>
        <dbReference type="Proteomes" id="UP000054893"/>
    </source>
</evidence>
<evidence type="ECO:0000256" key="2">
    <source>
        <dbReference type="ARBA" id="ARBA00010581"/>
    </source>
</evidence>
<keyword evidence="6 8" id="KW-0472">Membrane</keyword>
<dbReference type="Gene3D" id="1.20.120.80">
    <property type="entry name" value="Cytochrome c oxidase, subunit III, four-helix bundle"/>
    <property type="match status" value="1"/>
</dbReference>
<protein>
    <submittedName>
        <fullName evidence="10">Cytochrome c oxidase subunit I</fullName>
    </submittedName>
</protein>
<dbReference type="CDD" id="cd00386">
    <property type="entry name" value="Heme_Cu_Oxidase_III_like"/>
    <property type="match status" value="1"/>
</dbReference>